<accession>A0ABX1KGC6</accession>
<feature type="transmembrane region" description="Helical" evidence="1">
    <location>
        <begin position="128"/>
        <end position="147"/>
    </location>
</feature>
<name>A0ABX1KGC6_9MICO</name>
<feature type="transmembrane region" description="Helical" evidence="1">
    <location>
        <begin position="18"/>
        <end position="39"/>
    </location>
</feature>
<keyword evidence="3" id="KW-1185">Reference proteome</keyword>
<dbReference type="EMBL" id="JABACI010000004">
    <property type="protein sequence ID" value="NLP85028.1"/>
    <property type="molecule type" value="Genomic_DNA"/>
</dbReference>
<gene>
    <name evidence="2" type="ORF">HF576_14340</name>
</gene>
<sequence>MISAVSSVALGVTLRRLYFIRFAFALLWAALVFTAGSAAGPLQTVLLVLYPLVDAGAVLMQIRSEGDSRGPRPAEQINVILSTLAAIALAWASTVSTPAVLLAWGAWAIVSGLTQLVAAIIRRKSHGQVPLMISGGISILAGGAFAAQGLQGGGTVAGVGGYAVLGGIFFLIAAIRLSISLKKVSA</sequence>
<dbReference type="Proteomes" id="UP001429745">
    <property type="component" value="Unassembled WGS sequence"/>
</dbReference>
<feature type="transmembrane region" description="Helical" evidence="1">
    <location>
        <begin position="159"/>
        <end position="179"/>
    </location>
</feature>
<organism evidence="2 3">
    <name type="scientific">Microbacterium salsuginis</name>
    <dbReference type="NCBI Taxonomy" id="2722803"/>
    <lineage>
        <taxon>Bacteria</taxon>
        <taxon>Bacillati</taxon>
        <taxon>Actinomycetota</taxon>
        <taxon>Actinomycetes</taxon>
        <taxon>Micrococcales</taxon>
        <taxon>Microbacteriaceae</taxon>
        <taxon>Microbacterium</taxon>
    </lineage>
</organism>
<keyword evidence="1" id="KW-1133">Transmembrane helix</keyword>
<evidence type="ECO:0000313" key="3">
    <source>
        <dbReference type="Proteomes" id="UP001429745"/>
    </source>
</evidence>
<evidence type="ECO:0000313" key="2">
    <source>
        <dbReference type="EMBL" id="NLP85028.1"/>
    </source>
</evidence>
<proteinExistence type="predicted"/>
<protein>
    <recommendedName>
        <fullName evidence="4">Integral membrane protein</fullName>
    </recommendedName>
</protein>
<keyword evidence="1" id="KW-0812">Transmembrane</keyword>
<feature type="transmembrane region" description="Helical" evidence="1">
    <location>
        <begin position="99"/>
        <end position="121"/>
    </location>
</feature>
<dbReference type="RefSeq" id="WP_168913471.1">
    <property type="nucleotide sequence ID" value="NZ_JABACI010000004.1"/>
</dbReference>
<keyword evidence="1" id="KW-0472">Membrane</keyword>
<dbReference type="InterPro" id="IPR005325">
    <property type="entry name" value="DUF308_memb"/>
</dbReference>
<dbReference type="Pfam" id="PF03729">
    <property type="entry name" value="DUF308"/>
    <property type="match status" value="1"/>
</dbReference>
<comment type="caution">
    <text evidence="2">The sequence shown here is derived from an EMBL/GenBank/DDBJ whole genome shotgun (WGS) entry which is preliminary data.</text>
</comment>
<reference evidence="2 3" key="1">
    <citation type="submission" date="2020-04" db="EMBL/GenBank/DDBJ databases">
        <title>CFH 90308 Microbacterium sp.</title>
        <authorList>
            <person name="Nie G."/>
            <person name="Ming H."/>
            <person name="Xia T."/>
        </authorList>
    </citation>
    <scope>NUCLEOTIDE SEQUENCE [LARGE SCALE GENOMIC DNA]</scope>
    <source>
        <strain evidence="2 3">CFH 90308</strain>
    </source>
</reference>
<evidence type="ECO:0008006" key="4">
    <source>
        <dbReference type="Google" id="ProtNLM"/>
    </source>
</evidence>
<evidence type="ECO:0000256" key="1">
    <source>
        <dbReference type="SAM" id="Phobius"/>
    </source>
</evidence>